<dbReference type="PROSITE" id="PS50011">
    <property type="entry name" value="PROTEIN_KINASE_DOM"/>
    <property type="match status" value="1"/>
</dbReference>
<dbReference type="EMBL" id="AGNL01011126">
    <property type="protein sequence ID" value="EJK68588.1"/>
    <property type="molecule type" value="Genomic_DNA"/>
</dbReference>
<feature type="signal peptide" evidence="3">
    <location>
        <begin position="1"/>
        <end position="21"/>
    </location>
</feature>
<keyword evidence="1" id="KW-0175">Coiled coil</keyword>
<dbReference type="GO" id="GO:0005524">
    <property type="term" value="F:ATP binding"/>
    <property type="evidence" value="ECO:0007669"/>
    <property type="project" value="InterPro"/>
</dbReference>
<evidence type="ECO:0000313" key="5">
    <source>
        <dbReference type="EMBL" id="EJK68588.1"/>
    </source>
</evidence>
<dbReference type="InterPro" id="IPR000719">
    <property type="entry name" value="Prot_kinase_dom"/>
</dbReference>
<dbReference type="GO" id="GO:0004672">
    <property type="term" value="F:protein kinase activity"/>
    <property type="evidence" value="ECO:0007669"/>
    <property type="project" value="InterPro"/>
</dbReference>
<dbReference type="PANTHER" id="PTHR24362">
    <property type="entry name" value="SERINE/THREONINE-PROTEIN KINASE NEK"/>
    <property type="match status" value="1"/>
</dbReference>
<feature type="chain" id="PRO_5030173085" description="Protein kinase domain-containing protein" evidence="3">
    <location>
        <begin position="22"/>
        <end position="591"/>
    </location>
</feature>
<dbReference type="InterPro" id="IPR011009">
    <property type="entry name" value="Kinase-like_dom_sf"/>
</dbReference>
<evidence type="ECO:0000259" key="4">
    <source>
        <dbReference type="PROSITE" id="PS50011"/>
    </source>
</evidence>
<proteinExistence type="predicted"/>
<dbReference type="AlphaFoldDB" id="K0SQL9"/>
<evidence type="ECO:0000256" key="2">
    <source>
        <dbReference type="SAM" id="MobiDB-lite"/>
    </source>
</evidence>
<sequence>MRTYAVASILAAWCLNNTADGLVQQPVARFFPAISHRSGDRAASRSVVIINCRTAACSTALGVIFEEKQTNGQSADPYRSKDEALMQAQSAISSLESALESAVSNLDNMQAQLQLQVVSLENELEATKEELESTRTALEEVTSEMLQTQKEYSQLQLAYDQTLDRANNLESYINQMNEENPPQESKKMENPWQLWTNTKASIPILNEWIAIKGANEGEVQISGKVTSHPVIPDGDAIVTSPVKDPKNTMEGKIITTLSGSKYRLGDPMSMPSSETPSQKVGSSRRRKPLTRVRSSVSLPDLSGKTIGNGKFLLAGDAVSSVNGRSYIQTAYKASPLNKPVGNPLIVKFSSNIDAMKREYVNYEKVSRSLKRGSFIRRVDFLGNAGDEMPNMSALVMQRGVADVKAFMPKIGGKLEGELLLDCALSALKCMESLHSVKLVWNDLKTENFVVIEDERGGISFRGIDLESCMPLRSCPIDYTPEACPPEFAACFMRGDAETFQLDYSYDVWSYGMFLYEIATGRGFFDGSSAQSITKQLPSFVPHVDGVQDLVLADLISRCLSKNPKDRPTVAQISKHEFFASANKNPFDFLFG</sequence>
<dbReference type="Gene3D" id="1.10.510.10">
    <property type="entry name" value="Transferase(Phosphotransferase) domain 1"/>
    <property type="match status" value="1"/>
</dbReference>
<dbReference type="Pfam" id="PF00069">
    <property type="entry name" value="Pkinase"/>
    <property type="match status" value="1"/>
</dbReference>
<feature type="coiled-coil region" evidence="1">
    <location>
        <begin position="85"/>
        <end position="179"/>
    </location>
</feature>
<feature type="region of interest" description="Disordered" evidence="2">
    <location>
        <begin position="261"/>
        <end position="292"/>
    </location>
</feature>
<keyword evidence="3" id="KW-0732">Signal</keyword>
<name>K0SQL9_THAOC</name>
<dbReference type="Proteomes" id="UP000266841">
    <property type="component" value="Unassembled WGS sequence"/>
</dbReference>
<organism evidence="5 6">
    <name type="scientific">Thalassiosira oceanica</name>
    <name type="common">Marine diatom</name>
    <dbReference type="NCBI Taxonomy" id="159749"/>
    <lineage>
        <taxon>Eukaryota</taxon>
        <taxon>Sar</taxon>
        <taxon>Stramenopiles</taxon>
        <taxon>Ochrophyta</taxon>
        <taxon>Bacillariophyta</taxon>
        <taxon>Coscinodiscophyceae</taxon>
        <taxon>Thalassiosirophycidae</taxon>
        <taxon>Thalassiosirales</taxon>
        <taxon>Thalassiosiraceae</taxon>
        <taxon>Thalassiosira</taxon>
    </lineage>
</organism>
<protein>
    <recommendedName>
        <fullName evidence="4">Protein kinase domain-containing protein</fullName>
    </recommendedName>
</protein>
<feature type="domain" description="Protein kinase" evidence="4">
    <location>
        <begin position="300"/>
        <end position="578"/>
    </location>
</feature>
<dbReference type="PANTHER" id="PTHR24362:SF309">
    <property type="entry name" value="PROTEIN KINASE DOMAIN-CONTAINING PROTEIN"/>
    <property type="match status" value="1"/>
</dbReference>
<dbReference type="eggNOG" id="KOG0579">
    <property type="taxonomic scope" value="Eukaryota"/>
</dbReference>
<dbReference type="OMA" id="VKLVWND"/>
<evidence type="ECO:0000256" key="3">
    <source>
        <dbReference type="SAM" id="SignalP"/>
    </source>
</evidence>
<dbReference type="SMART" id="SM00220">
    <property type="entry name" value="S_TKc"/>
    <property type="match status" value="1"/>
</dbReference>
<dbReference type="SUPFAM" id="SSF56112">
    <property type="entry name" value="Protein kinase-like (PK-like)"/>
    <property type="match status" value="1"/>
</dbReference>
<accession>K0SQL9</accession>
<evidence type="ECO:0000313" key="6">
    <source>
        <dbReference type="Proteomes" id="UP000266841"/>
    </source>
</evidence>
<gene>
    <name evidence="5" type="ORF">THAOC_10219</name>
</gene>
<feature type="compositionally biased region" description="Polar residues" evidence="2">
    <location>
        <begin position="270"/>
        <end position="281"/>
    </location>
</feature>
<reference evidence="5 6" key="1">
    <citation type="journal article" date="2012" name="Genome Biol.">
        <title>Genome and low-iron response of an oceanic diatom adapted to chronic iron limitation.</title>
        <authorList>
            <person name="Lommer M."/>
            <person name="Specht M."/>
            <person name="Roy A.S."/>
            <person name="Kraemer L."/>
            <person name="Andreson R."/>
            <person name="Gutowska M.A."/>
            <person name="Wolf J."/>
            <person name="Bergner S.V."/>
            <person name="Schilhabel M.B."/>
            <person name="Klostermeier U.C."/>
            <person name="Beiko R.G."/>
            <person name="Rosenstiel P."/>
            <person name="Hippler M."/>
            <person name="Laroche J."/>
        </authorList>
    </citation>
    <scope>NUCLEOTIDE SEQUENCE [LARGE SCALE GENOMIC DNA]</scope>
    <source>
        <strain evidence="5 6">CCMP1005</strain>
    </source>
</reference>
<evidence type="ECO:0000256" key="1">
    <source>
        <dbReference type="SAM" id="Coils"/>
    </source>
</evidence>
<dbReference type="OrthoDB" id="191792at2759"/>
<keyword evidence="6" id="KW-1185">Reference proteome</keyword>
<comment type="caution">
    <text evidence="5">The sequence shown here is derived from an EMBL/GenBank/DDBJ whole genome shotgun (WGS) entry which is preliminary data.</text>
</comment>